<evidence type="ECO:0000256" key="2">
    <source>
        <dbReference type="ARBA" id="ARBA00023002"/>
    </source>
</evidence>
<dbReference type="EMBL" id="JAPQKI010000011">
    <property type="protein sequence ID" value="KAJ5082013.1"/>
    <property type="molecule type" value="Genomic_DNA"/>
</dbReference>
<organism evidence="3 4">
    <name type="scientific">Penicillium argentinense</name>
    <dbReference type="NCBI Taxonomy" id="1131581"/>
    <lineage>
        <taxon>Eukaryota</taxon>
        <taxon>Fungi</taxon>
        <taxon>Dikarya</taxon>
        <taxon>Ascomycota</taxon>
        <taxon>Pezizomycotina</taxon>
        <taxon>Eurotiomycetes</taxon>
        <taxon>Eurotiomycetidae</taxon>
        <taxon>Eurotiales</taxon>
        <taxon>Aspergillaceae</taxon>
        <taxon>Penicillium</taxon>
    </lineage>
</organism>
<name>A0A9W9EHP4_9EURO</name>
<dbReference type="RefSeq" id="XP_056468535.1">
    <property type="nucleotide sequence ID" value="XM_056623547.1"/>
</dbReference>
<dbReference type="Proteomes" id="UP001149074">
    <property type="component" value="Unassembled WGS sequence"/>
</dbReference>
<dbReference type="Gene3D" id="3.40.50.720">
    <property type="entry name" value="NAD(P)-binding Rossmann-like Domain"/>
    <property type="match status" value="1"/>
</dbReference>
<keyword evidence="4" id="KW-1185">Reference proteome</keyword>
<dbReference type="GO" id="GO:0016491">
    <property type="term" value="F:oxidoreductase activity"/>
    <property type="evidence" value="ECO:0007669"/>
    <property type="project" value="UniProtKB-KW"/>
</dbReference>
<dbReference type="PANTHER" id="PTHR47706">
    <property type="entry name" value="NMRA-LIKE FAMILY PROTEIN"/>
    <property type="match status" value="1"/>
</dbReference>
<dbReference type="Gene3D" id="3.90.25.10">
    <property type="entry name" value="UDP-galactose 4-epimerase, domain 1"/>
    <property type="match status" value="1"/>
</dbReference>
<comment type="caution">
    <text evidence="3">The sequence shown here is derived from an EMBL/GenBank/DDBJ whole genome shotgun (WGS) entry which is preliminary data.</text>
</comment>
<sequence>MNRVAIVGRLDWLCSAPGFDIFGEGRDCLLALIFVSCFPESARVLRGVYEDQIFLRDGLMGIEALVLCVRTLIPSTQIPFIDAAISAGVKWIIPSEFGTDSGNSEYAAEVPIIPPKVDVQEYLNEQVAKTQSQFMWTGVINGLVLDWSLPRGVLGIDTSGKKVVLLDQGAAKVNMTTLPTIGRAVVSLLELSFEQRLMFANKLVYISSFCISQVDLLESVQRVTSSPQSAWEVQYQDTEEKLATGKEKLKQGDAFGHADLIYGHVFKEGAGGDYQSRVGVSNEVLSLPKEDLDEEVKRVLDAERSLLVS</sequence>
<keyword evidence="1" id="KW-0521">NADP</keyword>
<protein>
    <submittedName>
        <fullName evidence="3">NAD(P)-binding protein</fullName>
    </submittedName>
</protein>
<dbReference type="InterPro" id="IPR036291">
    <property type="entry name" value="NAD(P)-bd_dom_sf"/>
</dbReference>
<evidence type="ECO:0000256" key="1">
    <source>
        <dbReference type="ARBA" id="ARBA00022857"/>
    </source>
</evidence>
<accession>A0A9W9EHP4</accession>
<evidence type="ECO:0000313" key="4">
    <source>
        <dbReference type="Proteomes" id="UP001149074"/>
    </source>
</evidence>
<proteinExistence type="predicted"/>
<dbReference type="SUPFAM" id="SSF51735">
    <property type="entry name" value="NAD(P)-binding Rossmann-fold domains"/>
    <property type="match status" value="1"/>
</dbReference>
<dbReference type="PANTHER" id="PTHR47706:SF9">
    <property type="entry name" value="NMRA-LIKE DOMAIN-CONTAINING PROTEIN-RELATED"/>
    <property type="match status" value="1"/>
</dbReference>
<keyword evidence="2" id="KW-0560">Oxidoreductase</keyword>
<dbReference type="GeneID" id="81362526"/>
<dbReference type="InterPro" id="IPR051609">
    <property type="entry name" value="NmrA/Isoflavone_reductase-like"/>
</dbReference>
<dbReference type="AlphaFoldDB" id="A0A9W9EHP4"/>
<evidence type="ECO:0000313" key="3">
    <source>
        <dbReference type="EMBL" id="KAJ5082013.1"/>
    </source>
</evidence>
<gene>
    <name evidence="3" type="ORF">N7532_011056</name>
</gene>
<dbReference type="OrthoDB" id="9974981at2759"/>
<reference evidence="3" key="1">
    <citation type="submission" date="2022-11" db="EMBL/GenBank/DDBJ databases">
        <authorList>
            <person name="Petersen C."/>
        </authorList>
    </citation>
    <scope>NUCLEOTIDE SEQUENCE</scope>
    <source>
        <strain evidence="3">IBT 30761</strain>
    </source>
</reference>
<reference evidence="3" key="2">
    <citation type="journal article" date="2023" name="IMA Fungus">
        <title>Comparative genomic study of the Penicillium genus elucidates a diverse pangenome and 15 lateral gene transfer events.</title>
        <authorList>
            <person name="Petersen C."/>
            <person name="Sorensen T."/>
            <person name="Nielsen M.R."/>
            <person name="Sondergaard T.E."/>
            <person name="Sorensen J.L."/>
            <person name="Fitzpatrick D.A."/>
            <person name="Frisvad J.C."/>
            <person name="Nielsen K.L."/>
        </authorList>
    </citation>
    <scope>NUCLEOTIDE SEQUENCE</scope>
    <source>
        <strain evidence="3">IBT 30761</strain>
    </source>
</reference>